<name>A0A644ZVU8_9ZZZZ</name>
<proteinExistence type="predicted"/>
<dbReference type="EMBL" id="VSSQ01009846">
    <property type="protein sequence ID" value="MPM42753.1"/>
    <property type="molecule type" value="Genomic_DNA"/>
</dbReference>
<organism evidence="1">
    <name type="scientific">bioreactor metagenome</name>
    <dbReference type="NCBI Taxonomy" id="1076179"/>
    <lineage>
        <taxon>unclassified sequences</taxon>
        <taxon>metagenomes</taxon>
        <taxon>ecological metagenomes</taxon>
    </lineage>
</organism>
<dbReference type="AlphaFoldDB" id="A0A644ZVU8"/>
<sequence length="152" mass="16522">MRPAFFAIIFQGVRPEGIRIDDVAAGFIISPVQRRNSIRMQQIPKLRELPRGKPHGLKQGAGSAVQIDEPGPQLFTNGHIFLLIKKLAFSHCLKRQFSFLQVGHPVCTAVQPLFPTPTMADTDLRGVISSAPVSVIPALRGASSRLSSGRCA</sequence>
<reference evidence="1" key="1">
    <citation type="submission" date="2019-08" db="EMBL/GenBank/DDBJ databases">
        <authorList>
            <person name="Kucharzyk K."/>
            <person name="Murdoch R.W."/>
            <person name="Higgins S."/>
            <person name="Loffler F."/>
        </authorList>
    </citation>
    <scope>NUCLEOTIDE SEQUENCE</scope>
</reference>
<protein>
    <submittedName>
        <fullName evidence="1">Uncharacterized protein</fullName>
    </submittedName>
</protein>
<evidence type="ECO:0000313" key="1">
    <source>
        <dbReference type="EMBL" id="MPM42753.1"/>
    </source>
</evidence>
<gene>
    <name evidence="1" type="ORF">SDC9_89424</name>
</gene>
<accession>A0A644ZVU8</accession>
<comment type="caution">
    <text evidence="1">The sequence shown here is derived from an EMBL/GenBank/DDBJ whole genome shotgun (WGS) entry which is preliminary data.</text>
</comment>